<name>A0A5N5QN17_9AGAM</name>
<organism evidence="3 4">
    <name type="scientific">Ceratobasidium theobromae</name>
    <dbReference type="NCBI Taxonomy" id="1582974"/>
    <lineage>
        <taxon>Eukaryota</taxon>
        <taxon>Fungi</taxon>
        <taxon>Dikarya</taxon>
        <taxon>Basidiomycota</taxon>
        <taxon>Agaricomycotina</taxon>
        <taxon>Agaricomycetes</taxon>
        <taxon>Cantharellales</taxon>
        <taxon>Ceratobasidiaceae</taxon>
        <taxon>Ceratobasidium</taxon>
    </lineage>
</organism>
<evidence type="ECO:0000256" key="2">
    <source>
        <dbReference type="SAM" id="Phobius"/>
    </source>
</evidence>
<feature type="region of interest" description="Disordered" evidence="1">
    <location>
        <begin position="377"/>
        <end position="413"/>
    </location>
</feature>
<feature type="region of interest" description="Disordered" evidence="1">
    <location>
        <begin position="425"/>
        <end position="510"/>
    </location>
</feature>
<feature type="compositionally biased region" description="Basic and acidic residues" evidence="1">
    <location>
        <begin position="426"/>
        <end position="436"/>
    </location>
</feature>
<evidence type="ECO:0000313" key="3">
    <source>
        <dbReference type="EMBL" id="KAB5593175.1"/>
    </source>
</evidence>
<protein>
    <recommendedName>
        <fullName evidence="5">Transmembrane protein</fullName>
    </recommendedName>
</protein>
<accession>A0A5N5QN17</accession>
<evidence type="ECO:0000256" key="1">
    <source>
        <dbReference type="SAM" id="MobiDB-lite"/>
    </source>
</evidence>
<evidence type="ECO:0008006" key="5">
    <source>
        <dbReference type="Google" id="ProtNLM"/>
    </source>
</evidence>
<dbReference type="Proteomes" id="UP000383932">
    <property type="component" value="Unassembled WGS sequence"/>
</dbReference>
<reference evidence="3 4" key="1">
    <citation type="journal article" date="2019" name="Fungal Biol. Biotechnol.">
        <title>Draft genome sequence of fastidious pathogen Ceratobasidium theobromae, which causes vascular-streak dieback in Theobroma cacao.</title>
        <authorList>
            <person name="Ali S.S."/>
            <person name="Asman A."/>
            <person name="Shao J."/>
            <person name="Firmansyah A.P."/>
            <person name="Susilo A.W."/>
            <person name="Rosmana A."/>
            <person name="McMahon P."/>
            <person name="Junaid M."/>
            <person name="Guest D."/>
            <person name="Kheng T.Y."/>
            <person name="Meinhardt L.W."/>
            <person name="Bailey B.A."/>
        </authorList>
    </citation>
    <scope>NUCLEOTIDE SEQUENCE [LARGE SCALE GENOMIC DNA]</scope>
    <source>
        <strain evidence="3 4">CT2</strain>
    </source>
</reference>
<keyword evidence="2" id="KW-1133">Transmembrane helix</keyword>
<dbReference type="Gene3D" id="2.60.120.260">
    <property type="entry name" value="Galactose-binding domain-like"/>
    <property type="match status" value="2"/>
</dbReference>
<keyword evidence="2" id="KW-0472">Membrane</keyword>
<keyword evidence="4" id="KW-1185">Reference proteome</keyword>
<sequence length="510" mass="55405">MPYNITIDDVSPLITYKGQWSDSYKLAADPYTDRYLGQTFHSSQTDGSQASFSFNGTAVYIFGAKRGNHGHYIVTIDNGEAQRYDGYAPQQTDGTDGVYQVPIFAKTGLQDGLHTVVLTNDAGSDTTKPFVDIDFITWTSNDEAPTKNITIDDVYWNYTSPSTAWGTSSSYVGDYFNKTEHVTNVGGATASVTFQGNAVYFYAGTLDDHGTFNVQIDDHTPVGLATDGVPDNLVHPVQYYADGLGPGTHKLTVTNTQDGRYLDVDYIEVMQSASNEASATNPGGKARTPIIAGTICGVVIGLAWLIATVWYFMRRRKRQSNVDLINTETKPYNSPPVGYGPSSAGPGWEAQSLMQQNHQPWANDPAFTEAYARSHTNQTYPMSMNPPSSVGGGGSGGPDSPVGSPLAHGVTTSGTIHHQPLATLTHEGETDSRVHEIVPPPNLKGRSPQVQHTGFRGNMTEDELRMSRMQVPDRAQDWGPVSDITSEHSGMLPPDYNQATEPFPARRTQS</sequence>
<dbReference type="EMBL" id="SSOP01000044">
    <property type="protein sequence ID" value="KAB5593175.1"/>
    <property type="molecule type" value="Genomic_DNA"/>
</dbReference>
<evidence type="ECO:0000313" key="4">
    <source>
        <dbReference type="Proteomes" id="UP000383932"/>
    </source>
</evidence>
<dbReference type="CDD" id="cd12087">
    <property type="entry name" value="TM_EGFR-like"/>
    <property type="match status" value="1"/>
</dbReference>
<dbReference type="AlphaFoldDB" id="A0A5N5QN17"/>
<comment type="caution">
    <text evidence="3">The sequence shown here is derived from an EMBL/GenBank/DDBJ whole genome shotgun (WGS) entry which is preliminary data.</text>
</comment>
<feature type="transmembrane region" description="Helical" evidence="2">
    <location>
        <begin position="290"/>
        <end position="312"/>
    </location>
</feature>
<proteinExistence type="predicted"/>
<dbReference type="OrthoDB" id="2563669at2759"/>
<gene>
    <name evidence="3" type="ORF">CTheo_3405</name>
</gene>
<keyword evidence="2" id="KW-0812">Transmembrane</keyword>